<dbReference type="InterPro" id="IPR032816">
    <property type="entry name" value="VTT_dom"/>
</dbReference>
<accession>A0A3B0W304</accession>
<keyword evidence="3" id="KW-0449">Lipoprotein</keyword>
<feature type="transmembrane region" description="Helical" evidence="1">
    <location>
        <begin position="57"/>
        <end position="80"/>
    </location>
</feature>
<protein>
    <submittedName>
        <fullName evidence="3">FIG139438: lipoprotein B</fullName>
    </submittedName>
</protein>
<dbReference type="Pfam" id="PF09335">
    <property type="entry name" value="VTT_dom"/>
    <property type="match status" value="1"/>
</dbReference>
<dbReference type="EMBL" id="UOFB01000099">
    <property type="protein sequence ID" value="VAW45652.1"/>
    <property type="molecule type" value="Genomic_DNA"/>
</dbReference>
<evidence type="ECO:0000313" key="3">
    <source>
        <dbReference type="EMBL" id="VAW45652.1"/>
    </source>
</evidence>
<dbReference type="AlphaFoldDB" id="A0A3B0W304"/>
<feature type="transmembrane region" description="Helical" evidence="1">
    <location>
        <begin position="133"/>
        <end position="159"/>
    </location>
</feature>
<dbReference type="PANTHER" id="PTHR42709:SF11">
    <property type="entry name" value="DEDA FAMILY PROTEIN"/>
    <property type="match status" value="1"/>
</dbReference>
<gene>
    <name evidence="3" type="ORF">MNBD_GAMMA04-879</name>
</gene>
<keyword evidence="1" id="KW-0812">Transmembrane</keyword>
<reference evidence="3" key="1">
    <citation type="submission" date="2018-06" db="EMBL/GenBank/DDBJ databases">
        <authorList>
            <person name="Zhirakovskaya E."/>
        </authorList>
    </citation>
    <scope>NUCLEOTIDE SEQUENCE</scope>
</reference>
<keyword evidence="1" id="KW-0472">Membrane</keyword>
<feature type="domain" description="VTT" evidence="2">
    <location>
        <begin position="54"/>
        <end position="156"/>
    </location>
</feature>
<dbReference type="PANTHER" id="PTHR42709">
    <property type="entry name" value="ALKALINE PHOSPHATASE LIKE PROTEIN"/>
    <property type="match status" value="1"/>
</dbReference>
<feature type="transmembrane region" description="Helical" evidence="1">
    <location>
        <begin position="101"/>
        <end position="121"/>
    </location>
</feature>
<dbReference type="InterPro" id="IPR051311">
    <property type="entry name" value="DedA_domain"/>
</dbReference>
<feature type="transmembrane region" description="Helical" evidence="1">
    <location>
        <begin position="171"/>
        <end position="189"/>
    </location>
</feature>
<name>A0A3B0W304_9ZZZZ</name>
<organism evidence="3">
    <name type="scientific">hydrothermal vent metagenome</name>
    <dbReference type="NCBI Taxonomy" id="652676"/>
    <lineage>
        <taxon>unclassified sequences</taxon>
        <taxon>metagenomes</taxon>
        <taxon>ecological metagenomes</taxon>
    </lineage>
</organism>
<proteinExistence type="predicted"/>
<keyword evidence="1" id="KW-1133">Transmembrane helix</keyword>
<sequence length="193" mass="21844">MKLFSTLYEQTLRWSKHPNAPKYLSAMSFAESSFFPIPPDVMLMPMSLATPQKAFYFAWLTTLFSVLGGVLGYAIGYWGMDLLLPMIESMGYLDKIERAEQFFADYGVWIILMAGFSPVPYKLFTITAGATSMALLPFILASIVGRGARFFLVAGIMKWGGAKMEEGIRKWVDWLGWAFVLLVVAYIVYKVYF</sequence>
<dbReference type="GO" id="GO:0005886">
    <property type="term" value="C:plasma membrane"/>
    <property type="evidence" value="ECO:0007669"/>
    <property type="project" value="TreeGrafter"/>
</dbReference>
<evidence type="ECO:0000259" key="2">
    <source>
        <dbReference type="Pfam" id="PF09335"/>
    </source>
</evidence>
<evidence type="ECO:0000256" key="1">
    <source>
        <dbReference type="SAM" id="Phobius"/>
    </source>
</evidence>